<accession>A0A840QIC4</accession>
<comment type="caution">
    <text evidence="1">The sequence shown here is derived from an EMBL/GenBank/DDBJ whole genome shotgun (WGS) entry which is preliminary data.</text>
</comment>
<dbReference type="RefSeq" id="WP_246471883.1">
    <property type="nucleotide sequence ID" value="NZ_JACHIW010000002.1"/>
</dbReference>
<dbReference type="Proteomes" id="UP000584374">
    <property type="component" value="Unassembled WGS sequence"/>
</dbReference>
<protein>
    <submittedName>
        <fullName evidence="1">Uncharacterized protein</fullName>
    </submittedName>
</protein>
<gene>
    <name evidence="1" type="ORF">BJ970_006058</name>
</gene>
<sequence>MTGRSRPFGVGGEAARAGLGVEVCDMANNAHFIVAAKGNAPKLIVRDDRGAAVVELDLPPSVDEPGQADEHLRSAGWTRSGSVVWTKADDGWVAPVVPS</sequence>
<dbReference type="AlphaFoldDB" id="A0A840QIC4"/>
<evidence type="ECO:0000313" key="1">
    <source>
        <dbReference type="EMBL" id="MBB5158459.1"/>
    </source>
</evidence>
<evidence type="ECO:0000313" key="2">
    <source>
        <dbReference type="Proteomes" id="UP000584374"/>
    </source>
</evidence>
<organism evidence="1 2">
    <name type="scientific">Saccharopolyspora phatthalungensis</name>
    <dbReference type="NCBI Taxonomy" id="664693"/>
    <lineage>
        <taxon>Bacteria</taxon>
        <taxon>Bacillati</taxon>
        <taxon>Actinomycetota</taxon>
        <taxon>Actinomycetes</taxon>
        <taxon>Pseudonocardiales</taxon>
        <taxon>Pseudonocardiaceae</taxon>
        <taxon>Saccharopolyspora</taxon>
    </lineage>
</organism>
<dbReference type="EMBL" id="JACHIW010000002">
    <property type="protein sequence ID" value="MBB5158459.1"/>
    <property type="molecule type" value="Genomic_DNA"/>
</dbReference>
<reference evidence="1 2" key="1">
    <citation type="submission" date="2020-08" db="EMBL/GenBank/DDBJ databases">
        <title>Sequencing the genomes of 1000 actinobacteria strains.</title>
        <authorList>
            <person name="Klenk H.-P."/>
        </authorList>
    </citation>
    <scope>NUCLEOTIDE SEQUENCE [LARGE SCALE GENOMIC DNA]</scope>
    <source>
        <strain evidence="1 2">DSM 45584</strain>
    </source>
</reference>
<name>A0A840QIC4_9PSEU</name>
<keyword evidence="2" id="KW-1185">Reference proteome</keyword>
<proteinExistence type="predicted"/>